<evidence type="ECO:0000313" key="3">
    <source>
        <dbReference type="Proteomes" id="UP000772434"/>
    </source>
</evidence>
<dbReference type="Proteomes" id="UP000772434">
    <property type="component" value="Unassembled WGS sequence"/>
</dbReference>
<gene>
    <name evidence="2" type="ORF">BDP27DRAFT_1328253</name>
</gene>
<keyword evidence="1" id="KW-0812">Transmembrane</keyword>
<sequence length="86" mass="9639">MRSFQLMGNYPTTVKYAHPHPIARHCLSHLNLLLSLSLLCGCCLVLFLQLCSFFFPTTAPHVSLQYTLLPSSCVFIVAVMPIIDSR</sequence>
<organism evidence="2 3">
    <name type="scientific">Rhodocollybia butyracea</name>
    <dbReference type="NCBI Taxonomy" id="206335"/>
    <lineage>
        <taxon>Eukaryota</taxon>
        <taxon>Fungi</taxon>
        <taxon>Dikarya</taxon>
        <taxon>Basidiomycota</taxon>
        <taxon>Agaricomycotina</taxon>
        <taxon>Agaricomycetes</taxon>
        <taxon>Agaricomycetidae</taxon>
        <taxon>Agaricales</taxon>
        <taxon>Marasmiineae</taxon>
        <taxon>Omphalotaceae</taxon>
        <taxon>Rhodocollybia</taxon>
    </lineage>
</organism>
<feature type="transmembrane region" description="Helical" evidence="1">
    <location>
        <begin position="67"/>
        <end position="83"/>
    </location>
</feature>
<reference evidence="2" key="1">
    <citation type="submission" date="2020-11" db="EMBL/GenBank/DDBJ databases">
        <authorList>
            <consortium name="DOE Joint Genome Institute"/>
            <person name="Ahrendt S."/>
            <person name="Riley R."/>
            <person name="Andreopoulos W."/>
            <person name="Labutti K."/>
            <person name="Pangilinan J."/>
            <person name="Ruiz-Duenas F.J."/>
            <person name="Barrasa J.M."/>
            <person name="Sanchez-Garcia M."/>
            <person name="Camarero S."/>
            <person name="Miyauchi S."/>
            <person name="Serrano A."/>
            <person name="Linde D."/>
            <person name="Babiker R."/>
            <person name="Drula E."/>
            <person name="Ayuso-Fernandez I."/>
            <person name="Pacheco R."/>
            <person name="Padilla G."/>
            <person name="Ferreira P."/>
            <person name="Barriuso J."/>
            <person name="Kellner H."/>
            <person name="Castanera R."/>
            <person name="Alfaro M."/>
            <person name="Ramirez L."/>
            <person name="Pisabarro A.G."/>
            <person name="Kuo A."/>
            <person name="Tritt A."/>
            <person name="Lipzen A."/>
            <person name="He G."/>
            <person name="Yan M."/>
            <person name="Ng V."/>
            <person name="Cullen D."/>
            <person name="Martin F."/>
            <person name="Rosso M.-N."/>
            <person name="Henrissat B."/>
            <person name="Hibbett D."/>
            <person name="Martinez A.T."/>
            <person name="Grigoriev I.V."/>
        </authorList>
    </citation>
    <scope>NUCLEOTIDE SEQUENCE</scope>
    <source>
        <strain evidence="2">AH 40177</strain>
    </source>
</reference>
<accession>A0A9P5U5H7</accession>
<keyword evidence="1" id="KW-1133">Transmembrane helix</keyword>
<dbReference type="EMBL" id="JADNRY010000068">
    <property type="protein sequence ID" value="KAF9067800.1"/>
    <property type="molecule type" value="Genomic_DNA"/>
</dbReference>
<dbReference type="AlphaFoldDB" id="A0A9P5U5H7"/>
<proteinExistence type="predicted"/>
<name>A0A9P5U5H7_9AGAR</name>
<comment type="caution">
    <text evidence="2">The sequence shown here is derived from an EMBL/GenBank/DDBJ whole genome shotgun (WGS) entry which is preliminary data.</text>
</comment>
<evidence type="ECO:0000256" key="1">
    <source>
        <dbReference type="SAM" id="Phobius"/>
    </source>
</evidence>
<evidence type="ECO:0000313" key="2">
    <source>
        <dbReference type="EMBL" id="KAF9067800.1"/>
    </source>
</evidence>
<keyword evidence="1" id="KW-0472">Membrane</keyword>
<protein>
    <submittedName>
        <fullName evidence="2">Uncharacterized protein</fullName>
    </submittedName>
</protein>
<feature type="transmembrane region" description="Helical" evidence="1">
    <location>
        <begin position="32"/>
        <end position="55"/>
    </location>
</feature>
<keyword evidence="3" id="KW-1185">Reference proteome</keyword>